<organism evidence="3 4">
    <name type="scientific">Streptomyces prasinopilosus</name>
    <dbReference type="NCBI Taxonomy" id="67344"/>
    <lineage>
        <taxon>Bacteria</taxon>
        <taxon>Bacillati</taxon>
        <taxon>Actinomycetota</taxon>
        <taxon>Actinomycetes</taxon>
        <taxon>Kitasatosporales</taxon>
        <taxon>Streptomycetaceae</taxon>
        <taxon>Streptomyces</taxon>
    </lineage>
</organism>
<name>A0A1G6R286_9ACTN</name>
<reference evidence="4" key="1">
    <citation type="submission" date="2016-10" db="EMBL/GenBank/DDBJ databases">
        <authorList>
            <person name="Varghese N."/>
            <person name="Submissions S."/>
        </authorList>
    </citation>
    <scope>NUCLEOTIDE SEQUENCE [LARGE SCALE GENOMIC DNA]</scope>
    <source>
        <strain evidence="4">CGMCC 4.3504</strain>
    </source>
</reference>
<dbReference type="CDD" id="cd00093">
    <property type="entry name" value="HTH_XRE"/>
    <property type="match status" value="1"/>
</dbReference>
<dbReference type="Gene3D" id="1.10.260.40">
    <property type="entry name" value="lambda repressor-like DNA-binding domains"/>
    <property type="match status" value="1"/>
</dbReference>
<dbReference type="GO" id="GO:0003677">
    <property type="term" value="F:DNA binding"/>
    <property type="evidence" value="ECO:0007669"/>
    <property type="project" value="InterPro"/>
</dbReference>
<dbReference type="InterPro" id="IPR010982">
    <property type="entry name" value="Lambda_DNA-bd_dom_sf"/>
</dbReference>
<dbReference type="STRING" id="67344.SAMN05216505_104359"/>
<gene>
    <name evidence="3" type="ORF">SAMN05216505_104359</name>
</gene>
<dbReference type="InterPro" id="IPR001387">
    <property type="entry name" value="Cro/C1-type_HTH"/>
</dbReference>
<dbReference type="SUPFAM" id="SSF47413">
    <property type="entry name" value="lambda repressor-like DNA-binding domains"/>
    <property type="match status" value="1"/>
</dbReference>
<evidence type="ECO:0000256" key="1">
    <source>
        <dbReference type="SAM" id="MobiDB-lite"/>
    </source>
</evidence>
<dbReference type="RefSeq" id="WP_055572027.1">
    <property type="nucleotide sequence ID" value="NZ_FMZK01000004.1"/>
</dbReference>
<dbReference type="Pfam" id="PF01381">
    <property type="entry name" value="HTH_3"/>
    <property type="match status" value="1"/>
</dbReference>
<keyword evidence="4" id="KW-1185">Reference proteome</keyword>
<dbReference type="SMART" id="SM00530">
    <property type="entry name" value="HTH_XRE"/>
    <property type="match status" value="1"/>
</dbReference>
<feature type="domain" description="HTH cro/C1-type" evidence="2">
    <location>
        <begin position="35"/>
        <end position="89"/>
    </location>
</feature>
<evidence type="ECO:0000313" key="3">
    <source>
        <dbReference type="EMBL" id="SDC98760.1"/>
    </source>
</evidence>
<feature type="region of interest" description="Disordered" evidence="1">
    <location>
        <begin position="95"/>
        <end position="123"/>
    </location>
</feature>
<evidence type="ECO:0000259" key="2">
    <source>
        <dbReference type="PROSITE" id="PS50943"/>
    </source>
</evidence>
<evidence type="ECO:0000313" key="4">
    <source>
        <dbReference type="Proteomes" id="UP000182100"/>
    </source>
</evidence>
<dbReference type="Proteomes" id="UP000182100">
    <property type="component" value="Unassembled WGS sequence"/>
</dbReference>
<dbReference type="PROSITE" id="PS50943">
    <property type="entry name" value="HTH_CROC1"/>
    <property type="match status" value="1"/>
</dbReference>
<accession>A0A1G6R286</accession>
<sequence>MDEHLAGLLGLDLNDARTSAAASDTDAVMMLVETLVRHRKACRITQKQVAQAMETTQSAVSDFERLGGDPRLSTIMRYARAVGMAVATKAHVVDDPELSTPSWEPLAHSAEPVPVARGQRGAA</sequence>
<protein>
    <submittedName>
        <fullName evidence="3">Transcriptional regulator, contains XRE-family HTH domain</fullName>
    </submittedName>
</protein>
<dbReference type="AlphaFoldDB" id="A0A1G6R286"/>
<proteinExistence type="predicted"/>
<dbReference type="EMBL" id="FMZK01000004">
    <property type="protein sequence ID" value="SDC98760.1"/>
    <property type="molecule type" value="Genomic_DNA"/>
</dbReference>